<feature type="compositionally biased region" description="Low complexity" evidence="8">
    <location>
        <begin position="223"/>
        <end position="236"/>
    </location>
</feature>
<dbReference type="AlphaFoldDB" id="A0A7J7JE52"/>
<evidence type="ECO:0000256" key="9">
    <source>
        <dbReference type="SAM" id="SignalP"/>
    </source>
</evidence>
<proteinExistence type="predicted"/>
<feature type="compositionally biased region" description="Low complexity" evidence="8">
    <location>
        <begin position="250"/>
        <end position="273"/>
    </location>
</feature>
<keyword evidence="3" id="KW-0677">Repeat</keyword>
<dbReference type="PROSITE" id="PS00478">
    <property type="entry name" value="LIM_DOMAIN_1"/>
    <property type="match status" value="1"/>
</dbReference>
<evidence type="ECO:0000259" key="11">
    <source>
        <dbReference type="PROSITE" id="PS50023"/>
    </source>
</evidence>
<dbReference type="Gene3D" id="2.30.30.40">
    <property type="entry name" value="SH3 Domains"/>
    <property type="match status" value="1"/>
</dbReference>
<dbReference type="GO" id="GO:0005925">
    <property type="term" value="C:focal adhesion"/>
    <property type="evidence" value="ECO:0007669"/>
    <property type="project" value="TreeGrafter"/>
</dbReference>
<evidence type="ECO:0000313" key="13">
    <source>
        <dbReference type="Proteomes" id="UP000593567"/>
    </source>
</evidence>
<dbReference type="SMART" id="SM00227">
    <property type="entry name" value="NEBU"/>
    <property type="match status" value="2"/>
</dbReference>
<feature type="compositionally biased region" description="Polar residues" evidence="8">
    <location>
        <begin position="237"/>
        <end position="246"/>
    </location>
</feature>
<dbReference type="SMART" id="SM00326">
    <property type="entry name" value="SH3"/>
    <property type="match status" value="1"/>
</dbReference>
<feature type="region of interest" description="Disordered" evidence="8">
    <location>
        <begin position="160"/>
        <end position="351"/>
    </location>
</feature>
<evidence type="ECO:0000256" key="4">
    <source>
        <dbReference type="ARBA" id="ARBA00022833"/>
    </source>
</evidence>
<keyword evidence="13" id="KW-1185">Reference proteome</keyword>
<keyword evidence="9" id="KW-0732">Signal</keyword>
<feature type="domain" description="SH3" evidence="10">
    <location>
        <begin position="349"/>
        <end position="410"/>
    </location>
</feature>
<dbReference type="InterPro" id="IPR036028">
    <property type="entry name" value="SH3-like_dom_sf"/>
</dbReference>
<evidence type="ECO:0000313" key="12">
    <source>
        <dbReference type="EMBL" id="KAF6024307.1"/>
    </source>
</evidence>
<evidence type="ECO:0000256" key="1">
    <source>
        <dbReference type="ARBA" id="ARBA00022443"/>
    </source>
</evidence>
<dbReference type="CDD" id="cd11789">
    <property type="entry name" value="SH3_Nebulin_family_C"/>
    <property type="match status" value="1"/>
</dbReference>
<feature type="compositionally biased region" description="Low complexity" evidence="8">
    <location>
        <begin position="281"/>
        <end position="315"/>
    </location>
</feature>
<dbReference type="SUPFAM" id="SSF50044">
    <property type="entry name" value="SH3-domain"/>
    <property type="match status" value="1"/>
</dbReference>
<dbReference type="PANTHER" id="PTHR46218">
    <property type="entry name" value="LASP"/>
    <property type="match status" value="1"/>
</dbReference>
<feature type="compositionally biased region" description="Pro residues" evidence="8">
    <location>
        <begin position="329"/>
        <end position="344"/>
    </location>
</feature>
<dbReference type="Pfam" id="PF00880">
    <property type="entry name" value="Nebulin"/>
    <property type="match status" value="1"/>
</dbReference>
<evidence type="ECO:0000256" key="7">
    <source>
        <dbReference type="PROSITE-ProRule" id="PRU00192"/>
    </source>
</evidence>
<dbReference type="EMBL" id="VXIV02002593">
    <property type="protein sequence ID" value="KAF6024307.1"/>
    <property type="molecule type" value="Genomic_DNA"/>
</dbReference>
<dbReference type="Pfam" id="PF00412">
    <property type="entry name" value="LIM"/>
    <property type="match status" value="1"/>
</dbReference>
<feature type="compositionally biased region" description="Pro residues" evidence="8">
    <location>
        <begin position="182"/>
        <end position="193"/>
    </location>
</feature>
<keyword evidence="1 7" id="KW-0728">SH3 domain</keyword>
<organism evidence="12 13">
    <name type="scientific">Bugula neritina</name>
    <name type="common">Brown bryozoan</name>
    <name type="synonym">Sertularia neritina</name>
    <dbReference type="NCBI Taxonomy" id="10212"/>
    <lineage>
        <taxon>Eukaryota</taxon>
        <taxon>Metazoa</taxon>
        <taxon>Spiralia</taxon>
        <taxon>Lophotrochozoa</taxon>
        <taxon>Bryozoa</taxon>
        <taxon>Gymnolaemata</taxon>
        <taxon>Cheilostomatida</taxon>
        <taxon>Flustrina</taxon>
        <taxon>Buguloidea</taxon>
        <taxon>Bugulidae</taxon>
        <taxon>Bugula</taxon>
    </lineage>
</organism>
<dbReference type="InterPro" id="IPR001452">
    <property type="entry name" value="SH3_domain"/>
</dbReference>
<sequence>MKLDVSQPTIIIQIFVIIVVEVLMMPPKKCASCEKTVFPVEELKCLDKIWHKFCFKCQVCNMTLNMKNYKGYDKLPYCNAHYPETKFTAVADTPEAKRLAQNSKIQSNVKYHEEYEKERGQYTAVADDPETLRVKKNMETISNISYHGDVAKRQEMERYRSDYEPSDAPPRSYQAPPSSYTAPPPQHRMPPPQSYQSQQPMAPPPQQGYGRRPGSIHDYDPASGQSSSPYSSKPQSTAVYSSQNAPQVYGSRNSSYDSQRSSQGRPISHSYSGSGSGGGMQYQQQSAPPYSNPSQYPSYPQQPPQQVSRQPYQPAMMPPQAQPVRQPQAAPPPQQRVSQPPAPRDPYANKGKVSQAIYDYAAADDDEVSFREGDIIIYCEPIDDGWMTGTVEKTGQHGMLPSNYVDPLNW</sequence>
<dbReference type="GO" id="GO:0046872">
    <property type="term" value="F:metal ion binding"/>
    <property type="evidence" value="ECO:0007669"/>
    <property type="project" value="UniProtKB-KW"/>
</dbReference>
<dbReference type="Pfam" id="PF00018">
    <property type="entry name" value="SH3_1"/>
    <property type="match status" value="1"/>
</dbReference>
<dbReference type="OrthoDB" id="5971719at2759"/>
<evidence type="ECO:0008006" key="14">
    <source>
        <dbReference type="Google" id="ProtNLM"/>
    </source>
</evidence>
<dbReference type="InterPro" id="IPR001781">
    <property type="entry name" value="Znf_LIM"/>
</dbReference>
<dbReference type="PANTHER" id="PTHR46218:SF4">
    <property type="entry name" value="LIM AND SH3 DOMAIN PROTEIN LASP"/>
    <property type="match status" value="1"/>
</dbReference>
<dbReference type="PROSITE" id="PS50002">
    <property type="entry name" value="SH3"/>
    <property type="match status" value="1"/>
</dbReference>
<dbReference type="InterPro" id="IPR051759">
    <property type="entry name" value="LIM-SH3_domain_protein"/>
</dbReference>
<dbReference type="SMART" id="SM00132">
    <property type="entry name" value="LIM"/>
    <property type="match status" value="1"/>
</dbReference>
<evidence type="ECO:0000256" key="5">
    <source>
        <dbReference type="ARBA" id="ARBA00023038"/>
    </source>
</evidence>
<feature type="signal peptide" evidence="9">
    <location>
        <begin position="1"/>
        <end position="24"/>
    </location>
</feature>
<dbReference type="Gene3D" id="2.10.110.10">
    <property type="entry name" value="Cysteine Rich Protein"/>
    <property type="match status" value="1"/>
</dbReference>
<reference evidence="12" key="1">
    <citation type="submission" date="2020-06" db="EMBL/GenBank/DDBJ databases">
        <title>Draft genome of Bugula neritina, a colonial animal packing powerful symbionts and potential medicines.</title>
        <authorList>
            <person name="Rayko M."/>
        </authorList>
    </citation>
    <scope>NUCLEOTIDE SEQUENCE [LARGE SCALE GENOMIC DNA]</scope>
    <source>
        <strain evidence="12">Kwan_BN1</strain>
    </source>
</reference>
<feature type="domain" description="LIM zinc-binding" evidence="11">
    <location>
        <begin position="28"/>
        <end position="88"/>
    </location>
</feature>
<dbReference type="FunFam" id="2.10.110.10:FF:000087">
    <property type="entry name" value="LIM zinc-binding domain-containing Nebulette"/>
    <property type="match status" value="1"/>
</dbReference>
<dbReference type="PRINTS" id="PR00452">
    <property type="entry name" value="SH3DOMAIN"/>
</dbReference>
<keyword evidence="4 6" id="KW-0862">Zinc</keyword>
<feature type="chain" id="PRO_5029595430" description="LASP1" evidence="9">
    <location>
        <begin position="25"/>
        <end position="410"/>
    </location>
</feature>
<evidence type="ECO:0000256" key="6">
    <source>
        <dbReference type="PROSITE-ProRule" id="PRU00125"/>
    </source>
</evidence>
<accession>A0A7J7JE52</accession>
<dbReference type="CDD" id="cd09447">
    <property type="entry name" value="LIM_LASP"/>
    <property type="match status" value="1"/>
</dbReference>
<evidence type="ECO:0000256" key="3">
    <source>
        <dbReference type="ARBA" id="ARBA00022737"/>
    </source>
</evidence>
<comment type="caution">
    <text evidence="12">The sequence shown here is derived from an EMBL/GenBank/DDBJ whole genome shotgun (WGS) entry which is preliminary data.</text>
</comment>
<dbReference type="InterPro" id="IPR000900">
    <property type="entry name" value="Nebulin_repeat"/>
</dbReference>
<dbReference type="PROSITE" id="PS51216">
    <property type="entry name" value="NEBULIN"/>
    <property type="match status" value="2"/>
</dbReference>
<dbReference type="SUPFAM" id="SSF57716">
    <property type="entry name" value="Glucocorticoid receptor-like (DNA-binding domain)"/>
    <property type="match status" value="1"/>
</dbReference>
<keyword evidence="5 6" id="KW-0440">LIM domain</keyword>
<gene>
    <name evidence="12" type="ORF">EB796_017383</name>
</gene>
<evidence type="ECO:0000256" key="8">
    <source>
        <dbReference type="SAM" id="MobiDB-lite"/>
    </source>
</evidence>
<evidence type="ECO:0000256" key="2">
    <source>
        <dbReference type="ARBA" id="ARBA00022723"/>
    </source>
</evidence>
<dbReference type="GO" id="GO:0005737">
    <property type="term" value="C:cytoplasm"/>
    <property type="evidence" value="ECO:0007669"/>
    <property type="project" value="UniProtKB-ARBA"/>
</dbReference>
<protein>
    <recommendedName>
        <fullName evidence="14">LASP1</fullName>
    </recommendedName>
</protein>
<dbReference type="PROSITE" id="PS50023">
    <property type="entry name" value="LIM_DOMAIN_2"/>
    <property type="match status" value="1"/>
</dbReference>
<keyword evidence="2 6" id="KW-0479">Metal-binding</keyword>
<evidence type="ECO:0000259" key="10">
    <source>
        <dbReference type="PROSITE" id="PS50002"/>
    </source>
</evidence>
<dbReference type="GO" id="GO:0051015">
    <property type="term" value="F:actin filament binding"/>
    <property type="evidence" value="ECO:0007669"/>
    <property type="project" value="TreeGrafter"/>
</dbReference>
<name>A0A7J7JE52_BUGNE</name>
<dbReference type="Proteomes" id="UP000593567">
    <property type="component" value="Unassembled WGS sequence"/>
</dbReference>